<accession>A0A8J8SG81</accession>
<protein>
    <submittedName>
        <fullName evidence="1">L-2-amino-thiazoline-4-carboxylic acid hydrolase</fullName>
    </submittedName>
</protein>
<organism evidence="1 2">
    <name type="scientific">Vallitalea pronyensis</name>
    <dbReference type="NCBI Taxonomy" id="1348613"/>
    <lineage>
        <taxon>Bacteria</taxon>
        <taxon>Bacillati</taxon>
        <taxon>Bacillota</taxon>
        <taxon>Clostridia</taxon>
        <taxon>Lachnospirales</taxon>
        <taxon>Vallitaleaceae</taxon>
        <taxon>Vallitalea</taxon>
    </lineage>
</organism>
<keyword evidence="2" id="KW-1185">Reference proteome</keyword>
<reference evidence="1" key="1">
    <citation type="submission" date="2020-07" db="EMBL/GenBank/DDBJ databases">
        <title>Vallitalea pronyensis genome.</title>
        <authorList>
            <person name="Postec A."/>
        </authorList>
    </citation>
    <scope>NUCLEOTIDE SEQUENCE</scope>
    <source>
        <strain evidence="1">FatNI3</strain>
    </source>
</reference>
<keyword evidence="1" id="KW-0378">Hydrolase</keyword>
<dbReference type="Pfam" id="PF14196">
    <property type="entry name" value="ATC_hydrolase"/>
    <property type="match status" value="1"/>
</dbReference>
<dbReference type="InterPro" id="IPR026002">
    <property type="entry name" value="ATC_hydrolase-like"/>
</dbReference>
<dbReference type="RefSeq" id="WP_212697585.1">
    <property type="nucleotide sequence ID" value="NZ_CP058649.1"/>
</dbReference>
<sequence>MSKFNCKHQALLIAWINRAVVQEIGDDEGERIIRKATKIYAMQRGGRMAQRARMNGDALTMNSYYTYVEWVAQKGDFDQKIVEKMPDSRIHVFKCPFHDVWKENNLMPYGRFYCLEVDKGVVKGFNKDLHVDVLQTKPNGADYCDLIFKEGHMNVKNMLKFMYKKYIKLGKKVIKHWEYHCGHTYKTMKDVIQQELGSRSEGIMEKALQDFTDRFGQESTDIVTSYEHTDFNSI</sequence>
<dbReference type="EMBL" id="CP058649">
    <property type="protein sequence ID" value="QUI22107.1"/>
    <property type="molecule type" value="Genomic_DNA"/>
</dbReference>
<dbReference type="AlphaFoldDB" id="A0A8J8SG81"/>
<name>A0A8J8SG81_9FIRM</name>
<gene>
    <name evidence="1" type="ORF">HZI73_07250</name>
</gene>
<evidence type="ECO:0000313" key="2">
    <source>
        <dbReference type="Proteomes" id="UP000683246"/>
    </source>
</evidence>
<dbReference type="KEGG" id="vpy:HZI73_07250"/>
<dbReference type="GO" id="GO:0016787">
    <property type="term" value="F:hydrolase activity"/>
    <property type="evidence" value="ECO:0007669"/>
    <property type="project" value="UniProtKB-KW"/>
</dbReference>
<evidence type="ECO:0000313" key="1">
    <source>
        <dbReference type="EMBL" id="QUI22107.1"/>
    </source>
</evidence>
<proteinExistence type="predicted"/>
<dbReference type="Proteomes" id="UP000683246">
    <property type="component" value="Chromosome"/>
</dbReference>